<proteinExistence type="predicted"/>
<comment type="caution">
    <text evidence="2">The sequence shown here is derived from an EMBL/GenBank/DDBJ whole genome shotgun (WGS) entry which is preliminary data.</text>
</comment>
<dbReference type="Proteomes" id="UP001165041">
    <property type="component" value="Unassembled WGS sequence"/>
</dbReference>
<feature type="region of interest" description="Disordered" evidence="1">
    <location>
        <begin position="1"/>
        <end position="28"/>
    </location>
</feature>
<organism evidence="2 3">
    <name type="scientific">Kitasatospora phosalacinea</name>
    <dbReference type="NCBI Taxonomy" id="2065"/>
    <lineage>
        <taxon>Bacteria</taxon>
        <taxon>Bacillati</taxon>
        <taxon>Actinomycetota</taxon>
        <taxon>Actinomycetes</taxon>
        <taxon>Kitasatosporales</taxon>
        <taxon>Streptomycetaceae</taxon>
        <taxon>Kitasatospora</taxon>
    </lineage>
</organism>
<dbReference type="AlphaFoldDB" id="A0A9W6UZG8"/>
<feature type="compositionally biased region" description="Low complexity" evidence="1">
    <location>
        <begin position="1"/>
        <end position="24"/>
    </location>
</feature>
<evidence type="ECO:0000313" key="2">
    <source>
        <dbReference type="EMBL" id="GLW69634.1"/>
    </source>
</evidence>
<dbReference type="EMBL" id="BSSA01000005">
    <property type="protein sequence ID" value="GLW69634.1"/>
    <property type="molecule type" value="Genomic_DNA"/>
</dbReference>
<reference evidence="2" key="1">
    <citation type="submission" date="2023-02" db="EMBL/GenBank/DDBJ databases">
        <title>Kitasatospora phosalacinea NBRC 14627.</title>
        <authorList>
            <person name="Ichikawa N."/>
            <person name="Sato H."/>
            <person name="Tonouchi N."/>
        </authorList>
    </citation>
    <scope>NUCLEOTIDE SEQUENCE</scope>
    <source>
        <strain evidence="2">NBRC 14627</strain>
    </source>
</reference>
<evidence type="ECO:0000313" key="3">
    <source>
        <dbReference type="Proteomes" id="UP001165041"/>
    </source>
</evidence>
<evidence type="ECO:0000256" key="1">
    <source>
        <dbReference type="SAM" id="MobiDB-lite"/>
    </source>
</evidence>
<name>A0A9W6UZG8_9ACTN</name>
<gene>
    <name evidence="2" type="ORF">Kpho02_19330</name>
</gene>
<protein>
    <submittedName>
        <fullName evidence="2">Uncharacterized protein</fullName>
    </submittedName>
</protein>
<accession>A0A9W6UZG8</accession>
<sequence length="73" mass="7567">MTPRRPTGRGPAPGRAAGAKGRGASISPAGLEDFRAAFRTPRHVRIEPPSRGGLLSGCQRVFCESAGGSSDYV</sequence>